<evidence type="ECO:0000256" key="1">
    <source>
        <dbReference type="ARBA" id="ARBA00004514"/>
    </source>
</evidence>
<protein>
    <submittedName>
        <fullName evidence="7">Sugar phosphate nucleotidyltransferase</fullName>
    </submittedName>
</protein>
<keyword evidence="2" id="KW-0963">Cytoplasm</keyword>
<dbReference type="InterPro" id="IPR029044">
    <property type="entry name" value="Nucleotide-diphossugar_trans"/>
</dbReference>
<dbReference type="Pfam" id="PF25084">
    <property type="entry name" value="LbH_EIF2B"/>
    <property type="match status" value="1"/>
</dbReference>
<keyword evidence="8" id="KW-1185">Reference proteome</keyword>
<dbReference type="Gene3D" id="3.90.550.10">
    <property type="entry name" value="Spore Coat Polysaccharide Biosynthesis Protein SpsA, Chain A"/>
    <property type="match status" value="1"/>
</dbReference>
<accession>A0ABV6KM99</accession>
<comment type="subcellular location">
    <subcellularLocation>
        <location evidence="1">Cytoplasm</location>
        <location evidence="1">Cytosol</location>
    </subcellularLocation>
</comment>
<dbReference type="SUPFAM" id="SSF53448">
    <property type="entry name" value="Nucleotide-diphospho-sugar transferases"/>
    <property type="match status" value="1"/>
</dbReference>
<sequence>MKGVILAGGKGSRMSPLTLLTPKPLVPILNTPVIDLCISWLKSQGVTEIAITIHHLATKIQKHCGDGSKYGVKLVYLYETNPMGTAGGLQALKEFIDGTFIVISSDVVNQFNLQKAVTFHFESRSELTVITTSIAQPEHYGIVIKDKKGKVRCFLEKPPQHLIFSDQINTGIYIIEPSILNYIPSDCPFDFSHDLFPLLLEKNVALYSFSLEGYWMDIGQIHTYHQVHRDFLLPFLGWKEKRGYKEIKKDVWVGPNCEIDPLCRIEGPVLIGEGSKLGSNTIIGANTVIGKNCVIEVDCFIEDSILWDGVQIKKDSHIVNCVIASFVVVEEGASMLDNMVVFEKKEIQSKISSSAATKPENFYENGLIYEHEDYQGSEYSMESLETKLPIDAIVTITKIHCPSQLKSKMVRILIESMLEKTRDINIKEGVQLHLSDNRWIYIFPFEMEEYITIYTHAESIETARAMAYECRNQITIYQGV</sequence>
<organism evidence="7 8">
    <name type="scientific">Robertmurraya beringensis</name>
    <dbReference type="NCBI Taxonomy" id="641660"/>
    <lineage>
        <taxon>Bacteria</taxon>
        <taxon>Bacillati</taxon>
        <taxon>Bacillota</taxon>
        <taxon>Bacilli</taxon>
        <taxon>Bacillales</taxon>
        <taxon>Bacillaceae</taxon>
        <taxon>Robertmurraya</taxon>
    </lineage>
</organism>
<dbReference type="Gene3D" id="2.160.10.10">
    <property type="entry name" value="Hexapeptide repeat proteins"/>
    <property type="match status" value="1"/>
</dbReference>
<evidence type="ECO:0000256" key="2">
    <source>
        <dbReference type="ARBA" id="ARBA00022490"/>
    </source>
</evidence>
<dbReference type="Pfam" id="PF00483">
    <property type="entry name" value="NTP_transferase"/>
    <property type="match status" value="1"/>
</dbReference>
<evidence type="ECO:0000256" key="3">
    <source>
        <dbReference type="ARBA" id="ARBA00022540"/>
    </source>
</evidence>
<evidence type="ECO:0000313" key="8">
    <source>
        <dbReference type="Proteomes" id="UP001589738"/>
    </source>
</evidence>
<proteinExistence type="predicted"/>
<feature type="domain" description="Nucleotidyl transferase" evidence="5">
    <location>
        <begin position="2"/>
        <end position="230"/>
    </location>
</feature>
<evidence type="ECO:0000313" key="7">
    <source>
        <dbReference type="EMBL" id="MFC0474444.1"/>
    </source>
</evidence>
<dbReference type="InterPro" id="IPR005835">
    <property type="entry name" value="NTP_transferase_dom"/>
</dbReference>
<gene>
    <name evidence="7" type="ORF">ACFFHF_03915</name>
</gene>
<dbReference type="EMBL" id="JBHLUU010000015">
    <property type="protein sequence ID" value="MFC0474444.1"/>
    <property type="molecule type" value="Genomic_DNA"/>
</dbReference>
<evidence type="ECO:0000259" key="6">
    <source>
        <dbReference type="Pfam" id="PF25084"/>
    </source>
</evidence>
<dbReference type="SUPFAM" id="SSF51161">
    <property type="entry name" value="Trimeric LpxA-like enzymes"/>
    <property type="match status" value="1"/>
</dbReference>
<comment type="caution">
    <text evidence="7">The sequence shown here is derived from an EMBL/GenBank/DDBJ whole genome shotgun (WGS) entry which is preliminary data.</text>
</comment>
<keyword evidence="3" id="KW-0396">Initiation factor</keyword>
<dbReference type="RefSeq" id="WP_377057624.1">
    <property type="nucleotide sequence ID" value="NZ_JBHLUU010000015.1"/>
</dbReference>
<evidence type="ECO:0000259" key="5">
    <source>
        <dbReference type="Pfam" id="PF00483"/>
    </source>
</evidence>
<dbReference type="InterPro" id="IPR050486">
    <property type="entry name" value="Mannose-1P_guanyltransferase"/>
</dbReference>
<reference evidence="7 8" key="1">
    <citation type="submission" date="2024-09" db="EMBL/GenBank/DDBJ databases">
        <authorList>
            <person name="Sun Q."/>
            <person name="Mori K."/>
        </authorList>
    </citation>
    <scope>NUCLEOTIDE SEQUENCE [LARGE SCALE GENOMIC DNA]</scope>
    <source>
        <strain evidence="7 8">CGMCC 1.9126</strain>
    </source>
</reference>
<name>A0ABV6KM99_9BACI</name>
<dbReference type="InterPro" id="IPR056764">
    <property type="entry name" value="LbH_EIF2B3/5"/>
</dbReference>
<evidence type="ECO:0000256" key="4">
    <source>
        <dbReference type="ARBA" id="ARBA00022917"/>
    </source>
</evidence>
<dbReference type="CDD" id="cd04181">
    <property type="entry name" value="NTP_transferase"/>
    <property type="match status" value="1"/>
</dbReference>
<dbReference type="PANTHER" id="PTHR22572">
    <property type="entry name" value="SUGAR-1-PHOSPHATE GUANYL TRANSFERASE"/>
    <property type="match status" value="1"/>
</dbReference>
<keyword evidence="4" id="KW-0648">Protein biosynthesis</keyword>
<dbReference type="InterPro" id="IPR011004">
    <property type="entry name" value="Trimer_LpxA-like_sf"/>
</dbReference>
<dbReference type="Proteomes" id="UP001589738">
    <property type="component" value="Unassembled WGS sequence"/>
</dbReference>
<feature type="domain" description="EIF2B subunit epsilon/gamma LbH" evidence="6">
    <location>
        <begin position="250"/>
        <end position="351"/>
    </location>
</feature>